<feature type="signal peptide" evidence="2">
    <location>
        <begin position="1"/>
        <end position="25"/>
    </location>
</feature>
<proteinExistence type="predicted"/>
<name>A0A501PHB4_9PROT</name>
<dbReference type="EMBL" id="VFIY01000010">
    <property type="protein sequence ID" value="TPD59850.1"/>
    <property type="molecule type" value="Genomic_DNA"/>
</dbReference>
<keyword evidence="1 2" id="KW-0732">Signal</keyword>
<evidence type="ECO:0000313" key="4">
    <source>
        <dbReference type="EMBL" id="TPD59850.1"/>
    </source>
</evidence>
<dbReference type="Proteomes" id="UP000319148">
    <property type="component" value="Unassembled WGS sequence"/>
</dbReference>
<dbReference type="Gene3D" id="2.40.160.40">
    <property type="entry name" value="monomeric porin ompg"/>
    <property type="match status" value="1"/>
</dbReference>
<dbReference type="InterPro" id="IPR007655">
    <property type="entry name" value="Slam_C"/>
</dbReference>
<protein>
    <submittedName>
        <fullName evidence="4">DUF560 domain-containing protein</fullName>
    </submittedName>
</protein>
<accession>A0A501PHB4</accession>
<feature type="chain" id="PRO_5021370012" evidence="2">
    <location>
        <begin position="26"/>
        <end position="305"/>
    </location>
</feature>
<sequence length="305" mass="34230">MSVIKSQPGLATAVLLSLCAAPAIAEEKSPFELSLEVGAEYDSNITVDATDVTSRQGDEALLLGGAAGYQFVKNDDFKLKARYTFSQSLHMDLTEFDLQIHGASLEAGTKVGDLDLGLAYRYNYITLGSESFLDMHTINPTVSTLIGTKAFVTGGYEYLKQDFKQTNLLERNANRHSGHASVYFLLGDGRTINVGYKLSKHDTIADDLVYWGHTFDVGVKLPVGIVEDSVFRARYRYRQKDYSNIDLDLGEKRWDKKHYIRASLEAPFFESFTGKLEYEYTDSSSNLQTLNYDNHLVTFTLTWEL</sequence>
<evidence type="ECO:0000256" key="1">
    <source>
        <dbReference type="ARBA" id="ARBA00022729"/>
    </source>
</evidence>
<dbReference type="Pfam" id="PF04575">
    <property type="entry name" value="SlipAM"/>
    <property type="match status" value="1"/>
</dbReference>
<evidence type="ECO:0000256" key="2">
    <source>
        <dbReference type="SAM" id="SignalP"/>
    </source>
</evidence>
<dbReference type="OrthoDB" id="6380601at2"/>
<evidence type="ECO:0000259" key="3">
    <source>
        <dbReference type="Pfam" id="PF04575"/>
    </source>
</evidence>
<comment type="caution">
    <text evidence="4">The sequence shown here is derived from an EMBL/GenBank/DDBJ whole genome shotgun (WGS) entry which is preliminary data.</text>
</comment>
<organism evidence="4 5">
    <name type="scientific">Emcibacter nanhaiensis</name>
    <dbReference type="NCBI Taxonomy" id="1505037"/>
    <lineage>
        <taxon>Bacteria</taxon>
        <taxon>Pseudomonadati</taxon>
        <taxon>Pseudomonadota</taxon>
        <taxon>Alphaproteobacteria</taxon>
        <taxon>Emcibacterales</taxon>
        <taxon>Emcibacteraceae</taxon>
        <taxon>Emcibacter</taxon>
    </lineage>
</organism>
<evidence type="ECO:0000313" key="5">
    <source>
        <dbReference type="Proteomes" id="UP000319148"/>
    </source>
</evidence>
<gene>
    <name evidence="4" type="ORF">FIV46_10210</name>
</gene>
<keyword evidence="5" id="KW-1185">Reference proteome</keyword>
<dbReference type="InterPro" id="IPR053713">
    <property type="entry name" value="Bact_OM_Channel_sf"/>
</dbReference>
<reference evidence="5" key="1">
    <citation type="submission" date="2019-06" db="EMBL/GenBank/DDBJ databases">
        <title>The complete genome of Emcibacter congregatus ZYLT.</title>
        <authorList>
            <person name="Zhao Z."/>
        </authorList>
    </citation>
    <scope>NUCLEOTIDE SEQUENCE [LARGE SCALE GENOMIC DNA]</scope>
    <source>
        <strain evidence="5">MCCC 1A06723</strain>
    </source>
</reference>
<dbReference type="SUPFAM" id="SSF56935">
    <property type="entry name" value="Porins"/>
    <property type="match status" value="1"/>
</dbReference>
<dbReference type="RefSeq" id="WP_139940821.1">
    <property type="nucleotide sequence ID" value="NZ_JBHSYP010000006.1"/>
</dbReference>
<dbReference type="AlphaFoldDB" id="A0A501PHB4"/>
<feature type="domain" description="Surface lipoprotein assembly modifier C-terminal" evidence="3">
    <location>
        <begin position="121"/>
        <end position="303"/>
    </location>
</feature>